<organism evidence="14 15">
    <name type="scientific">Rubneribacter badeniensis</name>
    <dbReference type="NCBI Taxonomy" id="2070688"/>
    <lineage>
        <taxon>Bacteria</taxon>
        <taxon>Bacillati</taxon>
        <taxon>Actinomycetota</taxon>
        <taxon>Coriobacteriia</taxon>
        <taxon>Eggerthellales</taxon>
        <taxon>Eggerthellaceae</taxon>
        <taxon>Rubneribacter</taxon>
    </lineage>
</organism>
<dbReference type="EC" id="1.1.1.399" evidence="4"/>
<keyword evidence="7 12" id="KW-0560">Oxidoreductase</keyword>
<comment type="caution">
    <text evidence="14">The sequence shown here is derived from an EMBL/GenBank/DDBJ whole genome shotgun (WGS) entry which is preliminary data.</text>
</comment>
<keyword evidence="8" id="KW-0520">NAD</keyword>
<dbReference type="InterPro" id="IPR029752">
    <property type="entry name" value="D-isomer_DH_CS1"/>
</dbReference>
<evidence type="ECO:0000256" key="3">
    <source>
        <dbReference type="ARBA" id="ARBA00005854"/>
    </source>
</evidence>
<evidence type="ECO:0000313" key="15">
    <source>
        <dbReference type="Proteomes" id="UP000236488"/>
    </source>
</evidence>
<evidence type="ECO:0000256" key="7">
    <source>
        <dbReference type="ARBA" id="ARBA00023002"/>
    </source>
</evidence>
<dbReference type="InterPro" id="IPR036291">
    <property type="entry name" value="NAD(P)-bd_dom_sf"/>
</dbReference>
<gene>
    <name evidence="14" type="ORF">C2L80_01805</name>
</gene>
<dbReference type="PROSITE" id="PS00065">
    <property type="entry name" value="D_2_HYDROXYACID_DH_1"/>
    <property type="match status" value="1"/>
</dbReference>
<dbReference type="EC" id="1.1.1.95" evidence="5"/>
<evidence type="ECO:0000256" key="1">
    <source>
        <dbReference type="ARBA" id="ARBA00003800"/>
    </source>
</evidence>
<evidence type="ECO:0000256" key="11">
    <source>
        <dbReference type="ARBA" id="ARBA00048731"/>
    </source>
</evidence>
<evidence type="ECO:0000256" key="12">
    <source>
        <dbReference type="RuleBase" id="RU003719"/>
    </source>
</evidence>
<keyword evidence="15" id="KW-1185">Reference proteome</keyword>
<dbReference type="AlphaFoldDB" id="A0A2K2U7Y7"/>
<evidence type="ECO:0000256" key="8">
    <source>
        <dbReference type="ARBA" id="ARBA00023027"/>
    </source>
</evidence>
<accession>A0A2K2U7Y7</accession>
<dbReference type="PANTHER" id="PTHR42938">
    <property type="entry name" value="FORMATE DEHYDROGENASE 1"/>
    <property type="match status" value="1"/>
</dbReference>
<dbReference type="InterPro" id="IPR045865">
    <property type="entry name" value="ACT-like_dom_sf"/>
</dbReference>
<comment type="function">
    <text evidence="1">Catalyzes the reversible oxidation of 3-phospho-D-glycerate to 3-phosphonooxypyruvate, the first step of the phosphorylated L-serine biosynthesis pathway. Also catalyzes the reversible oxidation of 2-hydroxyglutarate to 2-oxoglutarate.</text>
</comment>
<name>A0A2K2U7Y7_9ACTN</name>
<dbReference type="InterPro" id="IPR006139">
    <property type="entry name" value="D-isomer_2_OHA_DH_cat_dom"/>
</dbReference>
<comment type="catalytic activity">
    <reaction evidence="11">
        <text>(2R)-3-phosphoglycerate + NAD(+) = 3-phosphooxypyruvate + NADH + H(+)</text>
        <dbReference type="Rhea" id="RHEA:12641"/>
        <dbReference type="ChEBI" id="CHEBI:15378"/>
        <dbReference type="ChEBI" id="CHEBI:18110"/>
        <dbReference type="ChEBI" id="CHEBI:57540"/>
        <dbReference type="ChEBI" id="CHEBI:57945"/>
        <dbReference type="ChEBI" id="CHEBI:58272"/>
        <dbReference type="EC" id="1.1.1.95"/>
    </reaction>
</comment>
<dbReference type="Gene3D" id="3.30.70.260">
    <property type="match status" value="1"/>
</dbReference>
<dbReference type="PROSITE" id="PS51671">
    <property type="entry name" value="ACT"/>
    <property type="match status" value="1"/>
</dbReference>
<dbReference type="CDD" id="cd04901">
    <property type="entry name" value="ACT_3PGDH"/>
    <property type="match status" value="1"/>
</dbReference>
<proteinExistence type="inferred from homology"/>
<dbReference type="Proteomes" id="UP000236488">
    <property type="component" value="Unassembled WGS sequence"/>
</dbReference>
<evidence type="ECO:0000256" key="5">
    <source>
        <dbReference type="ARBA" id="ARBA00013143"/>
    </source>
</evidence>
<reference evidence="14 15" key="1">
    <citation type="journal article" date="2018" name="Int. J. Syst. Evol. Microbiol.">
        <title>Rubneribacter badeniensis gen. nov., sp. nov. and Enteroscipio rubneri gen. nov., sp. nov., new members of the Eggerthellaceae isolated from human faeces.</title>
        <authorList>
            <person name="Danylec N."/>
            <person name="Gobl A."/>
            <person name="Stoll D.A."/>
            <person name="Hetzer B."/>
            <person name="Kulling S.E."/>
            <person name="Huch M."/>
        </authorList>
    </citation>
    <scope>NUCLEOTIDE SEQUENCE [LARGE SCALE GENOMIC DNA]</scope>
    <source>
        <strain evidence="14 15">ResAG-85</strain>
    </source>
</reference>
<comment type="similarity">
    <text evidence="3 12">Belongs to the D-isomer specific 2-hydroxyacid dehydrogenase family.</text>
</comment>
<dbReference type="PANTHER" id="PTHR42938:SF47">
    <property type="entry name" value="HYDROXYPYRUVATE REDUCTASE"/>
    <property type="match status" value="1"/>
</dbReference>
<evidence type="ECO:0000313" key="14">
    <source>
        <dbReference type="EMBL" id="PNV66308.1"/>
    </source>
</evidence>
<dbReference type="GO" id="GO:0004617">
    <property type="term" value="F:phosphoglycerate dehydrogenase activity"/>
    <property type="evidence" value="ECO:0007669"/>
    <property type="project" value="UniProtKB-EC"/>
</dbReference>
<comment type="pathway">
    <text evidence="2">Amino-acid biosynthesis; L-serine biosynthesis; L-serine from 3-phospho-D-glycerate: step 1/3.</text>
</comment>
<evidence type="ECO:0000256" key="6">
    <source>
        <dbReference type="ARBA" id="ARBA00021582"/>
    </source>
</evidence>
<feature type="domain" description="ACT" evidence="13">
    <location>
        <begin position="319"/>
        <end position="391"/>
    </location>
</feature>
<dbReference type="SUPFAM" id="SSF52283">
    <property type="entry name" value="Formate/glycerate dehydrogenase catalytic domain-like"/>
    <property type="match status" value="1"/>
</dbReference>
<dbReference type="Gene3D" id="3.40.50.720">
    <property type="entry name" value="NAD(P)-binding Rossmann-like Domain"/>
    <property type="match status" value="2"/>
</dbReference>
<dbReference type="GO" id="GO:0051287">
    <property type="term" value="F:NAD binding"/>
    <property type="evidence" value="ECO:0007669"/>
    <property type="project" value="InterPro"/>
</dbReference>
<sequence length="391" mass="40916">MRRIHCLNNISPLGTALLTEGYALSDTLEGADGALVRSASLHDVELPESLLAIARAGAGVNNIPLERCAEAGIVVFNTPGANANAVKELVICALLLGSRDIAGGIAWCRDNAGDENIAKAAEKAKKAFSGREIAGKKLGVIGLGAIGAEVANAAVGLGMDVYGYDPYVSVGAAWRISSAVHHVTNLDDVLRVCDYLTIHVPATDSTKGMIDARACSLMKDGAVFLNFSRDSLVDDEAMAAALSSGKVAVYVTDFANPAVMRMEHAVVLPHLGASTAEAEDNCAVMAVRELMDYLDNGTIANSVNYPACDLGPVPEGLRRVAVLHENVPNALARITNVFGDAGVNIENMANKSRGEAAYTLLDLDAGAAGWPDDAIERLAALEGVRRVRVVK</sequence>
<dbReference type="CDD" id="cd12174">
    <property type="entry name" value="PGDH_like_3"/>
    <property type="match status" value="1"/>
</dbReference>
<evidence type="ECO:0000256" key="2">
    <source>
        <dbReference type="ARBA" id="ARBA00005216"/>
    </source>
</evidence>
<evidence type="ECO:0000259" key="13">
    <source>
        <dbReference type="PROSITE" id="PS51671"/>
    </source>
</evidence>
<dbReference type="SUPFAM" id="SSF51735">
    <property type="entry name" value="NAD(P)-binding Rossmann-fold domains"/>
    <property type="match status" value="1"/>
</dbReference>
<evidence type="ECO:0000256" key="10">
    <source>
        <dbReference type="ARBA" id="ARBA00048126"/>
    </source>
</evidence>
<dbReference type="Pfam" id="PF02826">
    <property type="entry name" value="2-Hacid_dh_C"/>
    <property type="match status" value="1"/>
</dbReference>
<dbReference type="RefSeq" id="WP_103262513.1">
    <property type="nucleotide sequence ID" value="NZ_PPEL01000004.1"/>
</dbReference>
<dbReference type="SUPFAM" id="SSF55021">
    <property type="entry name" value="ACT-like"/>
    <property type="match status" value="1"/>
</dbReference>
<protein>
    <recommendedName>
        <fullName evidence="6">D-3-phosphoglycerate dehydrogenase</fullName>
        <ecNumber evidence="4">1.1.1.399</ecNumber>
        <ecNumber evidence="5">1.1.1.95</ecNumber>
    </recommendedName>
    <alternativeName>
        <fullName evidence="9">2-oxoglutarate reductase</fullName>
    </alternativeName>
</protein>
<evidence type="ECO:0000256" key="4">
    <source>
        <dbReference type="ARBA" id="ARBA00013001"/>
    </source>
</evidence>
<dbReference type="Pfam" id="PF00389">
    <property type="entry name" value="2-Hacid_dh"/>
    <property type="match status" value="1"/>
</dbReference>
<dbReference type="UniPathway" id="UPA00135">
    <property type="reaction ID" value="UER00196"/>
</dbReference>
<dbReference type="InterPro" id="IPR002912">
    <property type="entry name" value="ACT_dom"/>
</dbReference>
<comment type="catalytic activity">
    <reaction evidence="10">
        <text>(R)-2-hydroxyglutarate + NAD(+) = 2-oxoglutarate + NADH + H(+)</text>
        <dbReference type="Rhea" id="RHEA:49612"/>
        <dbReference type="ChEBI" id="CHEBI:15378"/>
        <dbReference type="ChEBI" id="CHEBI:15801"/>
        <dbReference type="ChEBI" id="CHEBI:16810"/>
        <dbReference type="ChEBI" id="CHEBI:57540"/>
        <dbReference type="ChEBI" id="CHEBI:57945"/>
        <dbReference type="EC" id="1.1.1.399"/>
    </reaction>
</comment>
<dbReference type="EMBL" id="PPEL01000004">
    <property type="protein sequence ID" value="PNV66308.1"/>
    <property type="molecule type" value="Genomic_DNA"/>
</dbReference>
<dbReference type="InterPro" id="IPR006140">
    <property type="entry name" value="D-isomer_DH_NAD-bd"/>
</dbReference>
<evidence type="ECO:0000256" key="9">
    <source>
        <dbReference type="ARBA" id="ARBA00030455"/>
    </source>
</evidence>